<dbReference type="SUPFAM" id="SSF47113">
    <property type="entry name" value="Histone-fold"/>
    <property type="match status" value="1"/>
</dbReference>
<keyword evidence="2" id="KW-1185">Reference proteome</keyword>
<dbReference type="AlphaFoldDB" id="A0A254T8K0"/>
<dbReference type="OrthoDB" id="14134at2"/>
<organism evidence="1 2">
    <name type="scientific">Noviherbaspirillum denitrificans</name>
    <dbReference type="NCBI Taxonomy" id="1968433"/>
    <lineage>
        <taxon>Bacteria</taxon>
        <taxon>Pseudomonadati</taxon>
        <taxon>Pseudomonadota</taxon>
        <taxon>Betaproteobacteria</taxon>
        <taxon>Burkholderiales</taxon>
        <taxon>Oxalobacteraceae</taxon>
        <taxon>Noviherbaspirillum</taxon>
    </lineage>
</organism>
<evidence type="ECO:0000313" key="2">
    <source>
        <dbReference type="Proteomes" id="UP000197535"/>
    </source>
</evidence>
<dbReference type="InterPro" id="IPR009072">
    <property type="entry name" value="Histone-fold"/>
</dbReference>
<comment type="caution">
    <text evidence="1">The sequence shown here is derived from an EMBL/GenBank/DDBJ whole genome shotgun (WGS) entry which is preliminary data.</text>
</comment>
<evidence type="ECO:0000313" key="1">
    <source>
        <dbReference type="EMBL" id="OWW18477.1"/>
    </source>
</evidence>
<dbReference type="GO" id="GO:0046982">
    <property type="term" value="F:protein heterodimerization activity"/>
    <property type="evidence" value="ECO:0007669"/>
    <property type="project" value="InterPro"/>
</dbReference>
<dbReference type="CDD" id="cd22922">
    <property type="entry name" value="HFD_Aq328-like_rpt1"/>
    <property type="match status" value="1"/>
</dbReference>
<dbReference type="RefSeq" id="WP_088710441.1">
    <property type="nucleotide sequence ID" value="NZ_LSTO01000005.1"/>
</dbReference>
<name>A0A254T8K0_9BURK</name>
<gene>
    <name evidence="1" type="ORF">AYR66_00490</name>
</gene>
<dbReference type="CDD" id="cd22923">
    <property type="entry name" value="HFD_Aq328-like_rpt2"/>
    <property type="match status" value="1"/>
</dbReference>
<protein>
    <recommendedName>
        <fullName evidence="3">DUF1931 domain-containing protein</fullName>
    </recommendedName>
</protein>
<dbReference type="EMBL" id="LSTO01000005">
    <property type="protein sequence ID" value="OWW18477.1"/>
    <property type="molecule type" value="Genomic_DNA"/>
</dbReference>
<dbReference type="InterPro" id="IPR015207">
    <property type="entry name" value="DUF1931"/>
</dbReference>
<proteinExistence type="predicted"/>
<dbReference type="Gene3D" id="1.10.20.10">
    <property type="entry name" value="Histone, subunit A"/>
    <property type="match status" value="1"/>
</dbReference>
<reference evidence="1 2" key="1">
    <citation type="submission" date="2016-02" db="EMBL/GenBank/DDBJ databases">
        <authorList>
            <person name="Wen L."/>
            <person name="He K."/>
            <person name="Yang H."/>
        </authorList>
    </citation>
    <scope>NUCLEOTIDE SEQUENCE [LARGE SCALE GENOMIC DNA]</scope>
    <source>
        <strain evidence="1 2">TSA40</strain>
    </source>
</reference>
<sequence length="149" mass="17043">MALMSIPKFERLFREAGSLDVDKEDLRRYEEFIAHKTHDLLLLGQAHARANGRDVIEPFDLPVTKGLQENMHAFRDINEDIDLEGILDQMTPLPPLDLEYSDDMRAKLPEVAGGLSVALAHSLKIVEPKLKNPAPEHWDRAFRLFDELM</sequence>
<evidence type="ECO:0008006" key="3">
    <source>
        <dbReference type="Google" id="ProtNLM"/>
    </source>
</evidence>
<dbReference type="Pfam" id="PF09123">
    <property type="entry name" value="DUF1931"/>
    <property type="match status" value="1"/>
</dbReference>
<accession>A0A254T8K0</accession>
<dbReference type="Proteomes" id="UP000197535">
    <property type="component" value="Unassembled WGS sequence"/>
</dbReference>